<keyword evidence="3" id="KW-1185">Reference proteome</keyword>
<organism evidence="2 3">
    <name type="scientific">Beta vulgaris subsp. vulgaris</name>
    <name type="common">Beet</name>
    <dbReference type="NCBI Taxonomy" id="3555"/>
    <lineage>
        <taxon>Eukaryota</taxon>
        <taxon>Viridiplantae</taxon>
        <taxon>Streptophyta</taxon>
        <taxon>Embryophyta</taxon>
        <taxon>Tracheophyta</taxon>
        <taxon>Spermatophyta</taxon>
        <taxon>Magnoliopsida</taxon>
        <taxon>eudicotyledons</taxon>
        <taxon>Gunneridae</taxon>
        <taxon>Pentapetalae</taxon>
        <taxon>Caryophyllales</taxon>
        <taxon>Chenopodiaceae</taxon>
        <taxon>Betoideae</taxon>
        <taxon>Beta</taxon>
    </lineage>
</organism>
<dbReference type="AlphaFoldDB" id="A0A0J8AZJ6"/>
<dbReference type="Gramene" id="KMS94204">
    <property type="protein sequence ID" value="KMS94204"/>
    <property type="gene ID" value="BVRB_023760"/>
</dbReference>
<feature type="region of interest" description="Disordered" evidence="1">
    <location>
        <begin position="30"/>
        <end position="103"/>
    </location>
</feature>
<dbReference type="Proteomes" id="UP000035740">
    <property type="component" value="Unassembled WGS sequence"/>
</dbReference>
<evidence type="ECO:0000313" key="3">
    <source>
        <dbReference type="Proteomes" id="UP000035740"/>
    </source>
</evidence>
<sequence>IRRVRIVRIHETPWQYHADIRTGTHALLGRAPRRPRRHHRRPFAVGSGAPAELHSPAPAVDHANGAGDPDRHHGRAGLYAVERRHAAMPGDDGPPEPAHGAYW</sequence>
<dbReference type="EMBL" id="KQ095358">
    <property type="protein sequence ID" value="KMS94204.1"/>
    <property type="molecule type" value="Genomic_DNA"/>
</dbReference>
<evidence type="ECO:0000313" key="2">
    <source>
        <dbReference type="EMBL" id="KMS94204.1"/>
    </source>
</evidence>
<feature type="compositionally biased region" description="Basic residues" evidence="1">
    <location>
        <begin position="31"/>
        <end position="42"/>
    </location>
</feature>
<evidence type="ECO:0000256" key="1">
    <source>
        <dbReference type="SAM" id="MobiDB-lite"/>
    </source>
</evidence>
<proteinExistence type="predicted"/>
<gene>
    <name evidence="2" type="ORF">BVRB_023760</name>
</gene>
<feature type="non-terminal residue" evidence="2">
    <location>
        <position position="1"/>
    </location>
</feature>
<reference evidence="2 3" key="1">
    <citation type="journal article" date="2014" name="Nature">
        <title>The genome of the recently domesticated crop plant sugar beet (Beta vulgaris).</title>
        <authorList>
            <person name="Dohm J.C."/>
            <person name="Minoche A.E."/>
            <person name="Holtgrawe D."/>
            <person name="Capella-Gutierrez S."/>
            <person name="Zakrzewski F."/>
            <person name="Tafer H."/>
            <person name="Rupp O."/>
            <person name="Sorensen T.R."/>
            <person name="Stracke R."/>
            <person name="Reinhardt R."/>
            <person name="Goesmann A."/>
            <person name="Kraft T."/>
            <person name="Schulz B."/>
            <person name="Stadler P.F."/>
            <person name="Schmidt T."/>
            <person name="Gabaldon T."/>
            <person name="Lehrach H."/>
            <person name="Weisshaar B."/>
            <person name="Himmelbauer H."/>
        </authorList>
    </citation>
    <scope>NUCLEOTIDE SEQUENCE [LARGE SCALE GENOMIC DNA]</scope>
    <source>
        <tissue evidence="2">Taproot</tissue>
    </source>
</reference>
<name>A0A0J8AZJ6_BETVV</name>
<protein>
    <submittedName>
        <fullName evidence="2">Uncharacterized protein</fullName>
    </submittedName>
</protein>
<accession>A0A0J8AZJ6</accession>